<evidence type="ECO:0000313" key="1">
    <source>
        <dbReference type="EMBL" id="VDP85507.1"/>
    </source>
</evidence>
<dbReference type="STRING" id="31246.A0A183Q535"/>
<keyword evidence="2" id="KW-1185">Reference proteome</keyword>
<gene>
    <name evidence="1" type="ORF">SMTD_LOCUS21721</name>
</gene>
<evidence type="ECO:0000313" key="2">
    <source>
        <dbReference type="Proteomes" id="UP000269396"/>
    </source>
</evidence>
<accession>A0A183Q535</accession>
<dbReference type="EMBL" id="UZAL01048271">
    <property type="protein sequence ID" value="VDP85507.1"/>
    <property type="molecule type" value="Genomic_DNA"/>
</dbReference>
<reference evidence="1 2" key="1">
    <citation type="submission" date="2018-11" db="EMBL/GenBank/DDBJ databases">
        <authorList>
            <consortium name="Pathogen Informatics"/>
        </authorList>
    </citation>
    <scope>NUCLEOTIDE SEQUENCE [LARGE SCALE GENOMIC DNA]</scope>
    <source>
        <strain>Denwood</strain>
        <strain evidence="2">Zambia</strain>
    </source>
</reference>
<protein>
    <submittedName>
        <fullName evidence="1">Uncharacterized protein</fullName>
    </submittedName>
</protein>
<sequence>MIMSSLIILFLFIDLIQLNPINITMNNLIDILLSLRNNDLYMLPYNHSLLFYPYNGPFYKPLWKLSKPYYYFSQYGFPNPFYPSLSSRINMKFIKNDILIIKVSNYLNG</sequence>
<organism evidence="1 2">
    <name type="scientific">Schistosoma mattheei</name>
    <dbReference type="NCBI Taxonomy" id="31246"/>
    <lineage>
        <taxon>Eukaryota</taxon>
        <taxon>Metazoa</taxon>
        <taxon>Spiralia</taxon>
        <taxon>Lophotrochozoa</taxon>
        <taxon>Platyhelminthes</taxon>
        <taxon>Trematoda</taxon>
        <taxon>Digenea</taxon>
        <taxon>Strigeidida</taxon>
        <taxon>Schistosomatoidea</taxon>
        <taxon>Schistosomatidae</taxon>
        <taxon>Schistosoma</taxon>
    </lineage>
</organism>
<name>A0A183Q535_9TREM</name>
<proteinExistence type="predicted"/>
<dbReference type="AlphaFoldDB" id="A0A183Q535"/>
<dbReference type="Proteomes" id="UP000269396">
    <property type="component" value="Unassembled WGS sequence"/>
</dbReference>